<dbReference type="EC" id="3.6.4.13" evidence="1"/>
<dbReference type="InterPro" id="IPR044742">
    <property type="entry name" value="DEAD/DEAH_RhlB"/>
</dbReference>
<dbReference type="CDD" id="cd12252">
    <property type="entry name" value="RRM_DbpA"/>
    <property type="match status" value="1"/>
</dbReference>
<feature type="domain" description="Helicase C-terminal" evidence="9">
    <location>
        <begin position="218"/>
        <end position="379"/>
    </location>
</feature>
<evidence type="ECO:0000256" key="3">
    <source>
        <dbReference type="ARBA" id="ARBA00022741"/>
    </source>
</evidence>
<dbReference type="InterPro" id="IPR001650">
    <property type="entry name" value="Helicase_C-like"/>
</dbReference>
<evidence type="ECO:0000313" key="11">
    <source>
        <dbReference type="EMBL" id="KUG19223.1"/>
    </source>
</evidence>
<evidence type="ECO:0000256" key="1">
    <source>
        <dbReference type="ARBA" id="ARBA00012552"/>
    </source>
</evidence>
<dbReference type="GO" id="GO:0009409">
    <property type="term" value="P:response to cold"/>
    <property type="evidence" value="ECO:0007669"/>
    <property type="project" value="TreeGrafter"/>
</dbReference>
<organism evidence="11">
    <name type="scientific">hydrocarbon metagenome</name>
    <dbReference type="NCBI Taxonomy" id="938273"/>
    <lineage>
        <taxon>unclassified sequences</taxon>
        <taxon>metagenomes</taxon>
        <taxon>ecological metagenomes</taxon>
    </lineage>
</organism>
<dbReference type="GO" id="GO:0016787">
    <property type="term" value="F:hydrolase activity"/>
    <property type="evidence" value="ECO:0007669"/>
    <property type="project" value="UniProtKB-KW"/>
</dbReference>
<feature type="domain" description="DEAD-box RNA helicase Q" evidence="10">
    <location>
        <begin position="5"/>
        <end position="33"/>
    </location>
</feature>
<dbReference type="Pfam" id="PF00270">
    <property type="entry name" value="DEAD"/>
    <property type="match status" value="1"/>
</dbReference>
<dbReference type="InterPro" id="IPR005580">
    <property type="entry name" value="DbpA/CsdA_RNA-bd_dom"/>
</dbReference>
<protein>
    <recommendedName>
        <fullName evidence="1">RNA helicase</fullName>
        <ecNumber evidence="1">3.6.4.13</ecNumber>
    </recommendedName>
</protein>
<keyword evidence="5" id="KW-0347">Helicase</keyword>
<dbReference type="Gene3D" id="3.40.50.300">
    <property type="entry name" value="P-loop containing nucleotide triphosphate hydrolases"/>
    <property type="match status" value="2"/>
</dbReference>
<dbReference type="PROSITE" id="PS51192">
    <property type="entry name" value="HELICASE_ATP_BIND_1"/>
    <property type="match status" value="1"/>
</dbReference>
<dbReference type="GO" id="GO:0005524">
    <property type="term" value="F:ATP binding"/>
    <property type="evidence" value="ECO:0007669"/>
    <property type="project" value="UniProtKB-KW"/>
</dbReference>
<comment type="caution">
    <text evidence="11">The sequence shown here is derived from an EMBL/GenBank/DDBJ whole genome shotgun (WGS) entry which is preliminary data.</text>
</comment>
<dbReference type="GO" id="GO:0003724">
    <property type="term" value="F:RNA helicase activity"/>
    <property type="evidence" value="ECO:0007669"/>
    <property type="project" value="UniProtKB-EC"/>
</dbReference>
<sequence>MIDPRKFDDLGLSTEMQKAVADMGFEEPTPIQALAIPYISAGRDVTGQAQTGTGKTAAFGIPTIEKIDPALRDVQAIVLCPTRELAIQVAEEFSTLLAYKTGISVLPVYGGQPIERQLKALASGVQIVIGTPGRVMDHLERGTLSLQSVRIAILDEADQMLDMGFREDIEMILDKVPDERQTILFSATMPPPILEISKRFQKNPEFLRIAHRELTVPQVEQHYLEVSERDKLEILSRLIDINNPNLALIFCNTKRKVDDLTGHLQARGYFAEGLHGDMKQSQRDRVMAKFRTGAIDILVATDVAARGIDVEDVDLIVNYDVPQDVEYYVHRIGRTARAGRSGRAITFAGPREVYKLRDIQKFAKTRITRIPVPSLADVEETKTRMFLERAKQAILEGGMEKYIRHVEQVMEEEYTSLEIAAALLKIQIGAGGEAERVQDQHLEDTGAEPGMVRLFINLGRHHQVAPRDIVGAIAGETGVPGRLIGAISIHDNYSFVEVPKEYAEEVLTVMRTKTIRGSPVEISPAQRRQG</sequence>
<evidence type="ECO:0000256" key="5">
    <source>
        <dbReference type="ARBA" id="ARBA00022806"/>
    </source>
</evidence>
<keyword evidence="4" id="KW-0378">Hydrolase</keyword>
<feature type="domain" description="Helicase ATP-binding" evidence="8">
    <location>
        <begin position="36"/>
        <end position="207"/>
    </location>
</feature>
<evidence type="ECO:0000256" key="2">
    <source>
        <dbReference type="ARBA" id="ARBA00022490"/>
    </source>
</evidence>
<dbReference type="FunFam" id="3.40.50.300:FF:000108">
    <property type="entry name" value="ATP-dependent RNA helicase RhlE"/>
    <property type="match status" value="1"/>
</dbReference>
<keyword evidence="6" id="KW-0067">ATP-binding</keyword>
<dbReference type="GO" id="GO:0033592">
    <property type="term" value="F:RNA strand annealing activity"/>
    <property type="evidence" value="ECO:0007669"/>
    <property type="project" value="TreeGrafter"/>
</dbReference>
<evidence type="ECO:0000259" key="10">
    <source>
        <dbReference type="PROSITE" id="PS51195"/>
    </source>
</evidence>
<dbReference type="InterPro" id="IPR014014">
    <property type="entry name" value="RNA_helicase_DEAD_Q_motif"/>
</dbReference>
<dbReference type="InterPro" id="IPR057325">
    <property type="entry name" value="DeaD_dimer"/>
</dbReference>
<evidence type="ECO:0000259" key="9">
    <source>
        <dbReference type="PROSITE" id="PS51194"/>
    </source>
</evidence>
<dbReference type="PANTHER" id="PTHR47963:SF8">
    <property type="entry name" value="ATP-DEPENDENT RNA HELICASE DEAD"/>
    <property type="match status" value="1"/>
</dbReference>
<dbReference type="InterPro" id="IPR012677">
    <property type="entry name" value="Nucleotide-bd_a/b_plait_sf"/>
</dbReference>
<reference evidence="11" key="1">
    <citation type="journal article" date="2015" name="Proc. Natl. Acad. Sci. U.S.A.">
        <title>Networks of energetic and metabolic interactions define dynamics in microbial communities.</title>
        <authorList>
            <person name="Embree M."/>
            <person name="Liu J.K."/>
            <person name="Al-Bassam M.M."/>
            <person name="Zengler K."/>
        </authorList>
    </citation>
    <scope>NUCLEOTIDE SEQUENCE</scope>
</reference>
<dbReference type="InterPro" id="IPR011545">
    <property type="entry name" value="DEAD/DEAH_box_helicase_dom"/>
</dbReference>
<evidence type="ECO:0000256" key="7">
    <source>
        <dbReference type="ARBA" id="ARBA00023016"/>
    </source>
</evidence>
<evidence type="ECO:0000256" key="4">
    <source>
        <dbReference type="ARBA" id="ARBA00022801"/>
    </source>
</evidence>
<dbReference type="InterPro" id="IPR050547">
    <property type="entry name" value="DEAD_box_RNA_helicases"/>
</dbReference>
<dbReference type="PROSITE" id="PS51194">
    <property type="entry name" value="HELICASE_CTER"/>
    <property type="match status" value="1"/>
</dbReference>
<keyword evidence="2" id="KW-0963">Cytoplasm</keyword>
<keyword evidence="7" id="KW-0346">Stress response</keyword>
<dbReference type="SMART" id="SM00487">
    <property type="entry name" value="DEXDc"/>
    <property type="match status" value="1"/>
</dbReference>
<dbReference type="EMBL" id="LNQE01001314">
    <property type="protein sequence ID" value="KUG19223.1"/>
    <property type="molecule type" value="Genomic_DNA"/>
</dbReference>
<dbReference type="Gene3D" id="3.30.70.330">
    <property type="match status" value="1"/>
</dbReference>
<dbReference type="PROSITE" id="PS51195">
    <property type="entry name" value="Q_MOTIF"/>
    <property type="match status" value="1"/>
</dbReference>
<gene>
    <name evidence="11" type="ORF">ASZ90_011072</name>
</gene>
<accession>A0A0W8FEB9</accession>
<dbReference type="SUPFAM" id="SSF52540">
    <property type="entry name" value="P-loop containing nucleoside triphosphate hydrolases"/>
    <property type="match status" value="1"/>
</dbReference>
<dbReference type="GO" id="GO:0005840">
    <property type="term" value="C:ribosome"/>
    <property type="evidence" value="ECO:0007669"/>
    <property type="project" value="TreeGrafter"/>
</dbReference>
<dbReference type="InterPro" id="IPR014001">
    <property type="entry name" value="Helicase_ATP-bd"/>
</dbReference>
<dbReference type="SMART" id="SM00490">
    <property type="entry name" value="HELICc"/>
    <property type="match status" value="1"/>
</dbReference>
<name>A0A0W8FEB9_9ZZZZ</name>
<dbReference type="Pfam" id="PF25399">
    <property type="entry name" value="DeaD_dimer"/>
    <property type="match status" value="1"/>
</dbReference>
<dbReference type="AlphaFoldDB" id="A0A0W8FEB9"/>
<dbReference type="PANTHER" id="PTHR47963">
    <property type="entry name" value="DEAD-BOX ATP-DEPENDENT RNA HELICASE 47, MITOCHONDRIAL"/>
    <property type="match status" value="1"/>
</dbReference>
<evidence type="ECO:0000259" key="8">
    <source>
        <dbReference type="PROSITE" id="PS51192"/>
    </source>
</evidence>
<dbReference type="Pfam" id="PF03880">
    <property type="entry name" value="DbpA"/>
    <property type="match status" value="1"/>
</dbReference>
<evidence type="ECO:0000256" key="6">
    <source>
        <dbReference type="ARBA" id="ARBA00022840"/>
    </source>
</evidence>
<dbReference type="CDD" id="cd00268">
    <property type="entry name" value="DEADc"/>
    <property type="match status" value="1"/>
</dbReference>
<dbReference type="Pfam" id="PF00271">
    <property type="entry name" value="Helicase_C"/>
    <property type="match status" value="1"/>
</dbReference>
<dbReference type="InterPro" id="IPR027417">
    <property type="entry name" value="P-loop_NTPase"/>
</dbReference>
<proteinExistence type="predicted"/>
<dbReference type="CDD" id="cd18787">
    <property type="entry name" value="SF2_C_DEAD"/>
    <property type="match status" value="1"/>
</dbReference>
<dbReference type="GO" id="GO:0005829">
    <property type="term" value="C:cytosol"/>
    <property type="evidence" value="ECO:0007669"/>
    <property type="project" value="TreeGrafter"/>
</dbReference>
<keyword evidence="3" id="KW-0547">Nucleotide-binding</keyword>